<evidence type="ECO:0000313" key="1">
    <source>
        <dbReference type="EMBL" id="MFI2323529.1"/>
    </source>
</evidence>
<organism evidence="1 2">
    <name type="scientific">Nocardia beijingensis</name>
    <dbReference type="NCBI Taxonomy" id="95162"/>
    <lineage>
        <taxon>Bacteria</taxon>
        <taxon>Bacillati</taxon>
        <taxon>Actinomycetota</taxon>
        <taxon>Actinomycetes</taxon>
        <taxon>Mycobacteriales</taxon>
        <taxon>Nocardiaceae</taxon>
        <taxon>Nocardia</taxon>
    </lineage>
</organism>
<proteinExistence type="predicted"/>
<sequence>MADLKELHHLRRNPPRLQPCPFFRAFLLGRLTRLESSLSFLLGCRAGLGRCALDACSLRPFSRRLFASTGRFPLRVLLWHWKFLRHPFGSRPFSSCTLIGSARQSEPLGFFSGLPITFDPLRCVRPATRSGFAESQHATELLSSLTRSRTLGDSIFLLL</sequence>
<dbReference type="RefSeq" id="WP_396948083.1">
    <property type="nucleotide sequence ID" value="NZ_JBIRXV010000005.1"/>
</dbReference>
<reference evidence="1 2" key="1">
    <citation type="submission" date="2024-10" db="EMBL/GenBank/DDBJ databases">
        <title>The Natural Products Discovery Center: Release of the First 8490 Sequenced Strains for Exploring Actinobacteria Biosynthetic Diversity.</title>
        <authorList>
            <person name="Kalkreuter E."/>
            <person name="Kautsar S.A."/>
            <person name="Yang D."/>
            <person name="Bader C.D."/>
            <person name="Teijaro C.N."/>
            <person name="Fluegel L."/>
            <person name="Davis C.M."/>
            <person name="Simpson J.R."/>
            <person name="Lauterbach L."/>
            <person name="Steele A.D."/>
            <person name="Gui C."/>
            <person name="Meng S."/>
            <person name="Li G."/>
            <person name="Viehrig K."/>
            <person name="Ye F."/>
            <person name="Su P."/>
            <person name="Kiefer A.F."/>
            <person name="Nichols A."/>
            <person name="Cepeda A.J."/>
            <person name="Yan W."/>
            <person name="Fan B."/>
            <person name="Jiang Y."/>
            <person name="Adhikari A."/>
            <person name="Zheng C.-J."/>
            <person name="Schuster L."/>
            <person name="Cowan T.M."/>
            <person name="Smanski M.J."/>
            <person name="Chevrette M.G."/>
            <person name="De Carvalho L.P.S."/>
            <person name="Shen B."/>
        </authorList>
    </citation>
    <scope>NUCLEOTIDE SEQUENCE [LARGE SCALE GENOMIC DNA]</scope>
    <source>
        <strain evidence="1 2">NPDC019626</strain>
    </source>
</reference>
<dbReference type="Proteomes" id="UP001611450">
    <property type="component" value="Unassembled WGS sequence"/>
</dbReference>
<protein>
    <recommendedName>
        <fullName evidence="3">Transmembrane protein</fullName>
    </recommendedName>
</protein>
<name>A0ABW7WNH3_9NOCA</name>
<gene>
    <name evidence="1" type="ORF">ACH47G_23870</name>
</gene>
<comment type="caution">
    <text evidence="1">The sequence shown here is derived from an EMBL/GenBank/DDBJ whole genome shotgun (WGS) entry which is preliminary data.</text>
</comment>
<evidence type="ECO:0000313" key="2">
    <source>
        <dbReference type="Proteomes" id="UP001611450"/>
    </source>
</evidence>
<evidence type="ECO:0008006" key="3">
    <source>
        <dbReference type="Google" id="ProtNLM"/>
    </source>
</evidence>
<accession>A0ABW7WNH3</accession>
<dbReference type="EMBL" id="JBIRXV010000005">
    <property type="protein sequence ID" value="MFI2323529.1"/>
    <property type="molecule type" value="Genomic_DNA"/>
</dbReference>
<keyword evidence="2" id="KW-1185">Reference proteome</keyword>